<organism evidence="1 2">
    <name type="scientific">Durusdinium trenchii</name>
    <dbReference type="NCBI Taxonomy" id="1381693"/>
    <lineage>
        <taxon>Eukaryota</taxon>
        <taxon>Sar</taxon>
        <taxon>Alveolata</taxon>
        <taxon>Dinophyceae</taxon>
        <taxon>Suessiales</taxon>
        <taxon>Symbiodiniaceae</taxon>
        <taxon>Durusdinium</taxon>
    </lineage>
</organism>
<dbReference type="Proteomes" id="UP001642464">
    <property type="component" value="Unassembled WGS sequence"/>
</dbReference>
<sequence length="1365" mass="148293">MRLFLPHGGTLNLEDDDVGELYVEDWTGRVNVTFDFPRVQPDYGSLGQGDWSPTTVEGKPAGKLSFHGALVKMSGREGGLLSVQAALANLTYTAPGDFEGYGLMKVVVRDGVYMREDIGESGIDIAGSDSSALLVMLAVGFATEVSEFEFLASDVRLPSSGLQVLTSGYGTSALAFEEHDLDTMGCDWSVQDGDGALTGQATYHLSIYVKDRDPLACSFIDFEDCTSRASGSGQCMDSAELSASKVESSVSTKRGYRVLHLYSPSLEVTVVSPLSIFVALRGPLDEDGTLELAERLYFEGNAPGPFWVTLSAEYGSVTAEGDGVYSNGTKNYLHFKARSLASEQRVDTVEWLMALMESKEENELHFRVKLLPAQHFWGTDYLYIGLQSSLDPPNASNVGGRELTLGLNYSMQIEVVPKRDEPQIYMAHGSTAVAQADKAHQAQLGFASVNASIVYVDLAATGHARVHVKSPFGELSFPELDVMMDEEAPGLTEFFADQESFTLSGEVSALNRVLAQLRFTPPADSPNSGALTVSLQRTPSSVDWESESSAGTFQTEEVLAQKESAARGEVDFAVAIEPLAKSKFTCFIGGPAVTFVNPGEESRDGGVTVYPEASASVEVTKAVAEELHEFRVSVKHGTLGLDVNKFPAARICPPFYPDVGGCAQDEVDAWVIYGRIADAALALESLVYTPPIGYAGQDLMRITGSCSEVSLEVKMNIIKGFLPPVVRCCEHEVMEVHRALEPAPVPPAILESNAYGEIPAVAQVRFTTDLGQLAFWPVQGLYFDHGFDVAPIHNVSSQIVADGPGAIVQHGLGSKLALLHIPETEPRVEGTLVVEVLDARSGLSSSCTCPIKVSAYRREGLPLISIDMPTPNTTFLLSGLGVRSWELTVPSFGLISAAFRTPCYVKLSVPRGRLVPPVPPPWRQAAEWREDKQGSYSLLAESVEDASDVVGKLRFLIQEEELDSREPLILAMSIEVFALPSGQQKDLDQAILRDQRDMQLEIRTEPSIPQLWMMTKRMEIQHAERISLERLNLQLLYPRPLVLQLSCEACTFFDEEFSSNSTYQITGMASVLQNHVAQLQMQVTCAVCDFEELLVKAWDPETLQLPSSQTDQGNLIVQVTCPVMIETSPIAKGPPLLRVQSSGVVVQAGESVDLKQLGLQSADPNEPLGLHAVVDHVEVRLSSRQGTLEIDVAALVGATEPYLADAADGAFTANTWSQDQVQVAVTGAEMSGEPFNIPSTNRRVPYVEPSRPANPENRTLLDARGALRPPRVLWTGKSLRLRGPAVQMQMTLSSVKYTADESGGGWDTVTMSMGMQTAELPLYIIRQVGEIVLKASPLKTMVAGHFLKPEIQAWHSTPQKREAGR</sequence>
<dbReference type="EMBL" id="CAXAMM010017635">
    <property type="protein sequence ID" value="CAK9041582.1"/>
    <property type="molecule type" value="Genomic_DNA"/>
</dbReference>
<comment type="caution">
    <text evidence="1">The sequence shown here is derived from an EMBL/GenBank/DDBJ whole genome shotgun (WGS) entry which is preliminary data.</text>
</comment>
<reference evidence="1 2" key="1">
    <citation type="submission" date="2024-02" db="EMBL/GenBank/DDBJ databases">
        <authorList>
            <person name="Chen Y."/>
            <person name="Shah S."/>
            <person name="Dougan E. K."/>
            <person name="Thang M."/>
            <person name="Chan C."/>
        </authorList>
    </citation>
    <scope>NUCLEOTIDE SEQUENCE [LARGE SCALE GENOMIC DNA]</scope>
</reference>
<evidence type="ECO:0000313" key="2">
    <source>
        <dbReference type="Proteomes" id="UP001642464"/>
    </source>
</evidence>
<evidence type="ECO:0000313" key="1">
    <source>
        <dbReference type="EMBL" id="CAK9041582.1"/>
    </source>
</evidence>
<accession>A0ABP0LSM2</accession>
<keyword evidence="2" id="KW-1185">Reference proteome</keyword>
<protein>
    <submittedName>
        <fullName evidence="1">Dihydropyridine-sensitive L-type skeletal muscle calcium channel subunit alpha-1</fullName>
    </submittedName>
</protein>
<proteinExistence type="predicted"/>
<name>A0ABP0LSM2_9DINO</name>
<gene>
    <name evidence="1" type="ORF">SCF082_LOCUS23998</name>
</gene>